<evidence type="ECO:0000256" key="1">
    <source>
        <dbReference type="SAM" id="Phobius"/>
    </source>
</evidence>
<proteinExistence type="predicted"/>
<dbReference type="Gramene" id="MELO3C029247.2.1">
    <property type="protein sequence ID" value="MELO3C029247.2.1"/>
    <property type="gene ID" value="MELO3C029247.2"/>
</dbReference>
<accession>A0A9I9E601</accession>
<keyword evidence="1" id="KW-0812">Transmembrane</keyword>
<dbReference type="AlphaFoldDB" id="A0A9I9E601"/>
<name>A0A9I9E601_CUCME</name>
<dbReference type="EnsemblPlants" id="MELO3C029247.2.1">
    <property type="protein sequence ID" value="MELO3C029247.2.1"/>
    <property type="gene ID" value="MELO3C029247.2"/>
</dbReference>
<protein>
    <submittedName>
        <fullName evidence="2">Uncharacterized protein</fullName>
    </submittedName>
</protein>
<keyword evidence="1" id="KW-1133">Transmembrane helix</keyword>
<evidence type="ECO:0000313" key="2">
    <source>
        <dbReference type="EnsemblPlants" id="MELO3C029247.2.1"/>
    </source>
</evidence>
<organism evidence="2">
    <name type="scientific">Cucumis melo</name>
    <name type="common">Muskmelon</name>
    <dbReference type="NCBI Taxonomy" id="3656"/>
    <lineage>
        <taxon>Eukaryota</taxon>
        <taxon>Viridiplantae</taxon>
        <taxon>Streptophyta</taxon>
        <taxon>Embryophyta</taxon>
        <taxon>Tracheophyta</taxon>
        <taxon>Spermatophyta</taxon>
        <taxon>Magnoliopsida</taxon>
        <taxon>eudicotyledons</taxon>
        <taxon>Gunneridae</taxon>
        <taxon>Pentapetalae</taxon>
        <taxon>rosids</taxon>
        <taxon>fabids</taxon>
        <taxon>Cucurbitales</taxon>
        <taxon>Cucurbitaceae</taxon>
        <taxon>Benincaseae</taxon>
        <taxon>Cucumis</taxon>
    </lineage>
</organism>
<keyword evidence="1" id="KW-0472">Membrane</keyword>
<feature type="transmembrane region" description="Helical" evidence="1">
    <location>
        <begin position="85"/>
        <end position="101"/>
    </location>
</feature>
<sequence length="102" mass="11634">MGFGGGRRRKWGMGKEGGLYRWGHGGGFGSGWSRSLLPHLLSTKFHYSLSLLSLSTIFLFFFLFSFLSFPLFPFPFPLAKRGNDSIYYSHIFVFFSLLYSIA</sequence>
<reference evidence="2" key="1">
    <citation type="submission" date="2023-03" db="UniProtKB">
        <authorList>
            <consortium name="EnsemblPlants"/>
        </authorList>
    </citation>
    <scope>IDENTIFICATION</scope>
</reference>
<feature type="transmembrane region" description="Helical" evidence="1">
    <location>
        <begin position="49"/>
        <end position="73"/>
    </location>
</feature>